<dbReference type="InterPro" id="IPR019859">
    <property type="entry name" value="Motility-assoc_prot_GldM"/>
</dbReference>
<gene>
    <name evidence="5" type="ORF">METZ01_LOCUS20729</name>
</gene>
<proteinExistence type="predicted"/>
<protein>
    <recommendedName>
        <fullName evidence="6">Gliding motility protein GldM</fullName>
    </recommendedName>
</protein>
<evidence type="ECO:0008006" key="6">
    <source>
        <dbReference type="Google" id="ProtNLM"/>
    </source>
</evidence>
<dbReference type="InterPro" id="IPR048405">
    <property type="entry name" value="GldM_Ig-like-1"/>
</dbReference>
<dbReference type="Pfam" id="PF12081">
    <property type="entry name" value="GldM_1st"/>
    <property type="match status" value="1"/>
</dbReference>
<organism evidence="5">
    <name type="scientific">marine metagenome</name>
    <dbReference type="NCBI Taxonomy" id="408172"/>
    <lineage>
        <taxon>unclassified sequences</taxon>
        <taxon>metagenomes</taxon>
        <taxon>ecological metagenomes</taxon>
    </lineage>
</organism>
<evidence type="ECO:0000259" key="3">
    <source>
        <dbReference type="Pfam" id="PF21601"/>
    </source>
</evidence>
<dbReference type="InterPro" id="IPR048406">
    <property type="entry name" value="GldM_Ig-like-2"/>
</dbReference>
<evidence type="ECO:0000313" key="5">
    <source>
        <dbReference type="EMBL" id="SUZ67875.1"/>
    </source>
</evidence>
<evidence type="ECO:0000259" key="2">
    <source>
        <dbReference type="Pfam" id="PF12081"/>
    </source>
</evidence>
<dbReference type="Pfam" id="PF21601">
    <property type="entry name" value="GldM_2nd"/>
    <property type="match status" value="1"/>
</dbReference>
<dbReference type="Pfam" id="PF12080">
    <property type="entry name" value="GldM_4th"/>
    <property type="match status" value="1"/>
</dbReference>
<feature type="domain" description="Gliding motility-associated protein GldM C-terminal" evidence="1">
    <location>
        <begin position="411"/>
        <end position="528"/>
    </location>
</feature>
<evidence type="ECO:0000259" key="1">
    <source>
        <dbReference type="Pfam" id="PF12080"/>
    </source>
</evidence>
<accession>A0A381PLG1</accession>
<dbReference type="InterPro" id="IPR022720">
    <property type="entry name" value="Motility-assoc_prot_GldM_N"/>
</dbReference>
<feature type="domain" description="Gliding motility-associated protein GldM second immunoglobulin-like" evidence="4">
    <location>
        <begin position="330"/>
        <end position="408"/>
    </location>
</feature>
<dbReference type="NCBIfam" id="TIGR03517">
    <property type="entry name" value="GldM_gliding"/>
    <property type="match status" value="1"/>
</dbReference>
<dbReference type="EMBL" id="UINC01001024">
    <property type="protein sequence ID" value="SUZ67875.1"/>
    <property type="molecule type" value="Genomic_DNA"/>
</dbReference>
<dbReference type="Pfam" id="PF21602">
    <property type="entry name" value="GldM_3rd"/>
    <property type="match status" value="1"/>
</dbReference>
<dbReference type="AlphaFoldDB" id="A0A381PLG1"/>
<reference evidence="5" key="1">
    <citation type="submission" date="2018-05" db="EMBL/GenBank/DDBJ databases">
        <authorList>
            <person name="Lanie J.A."/>
            <person name="Ng W.-L."/>
            <person name="Kazmierczak K.M."/>
            <person name="Andrzejewski T.M."/>
            <person name="Davidsen T.M."/>
            <person name="Wayne K.J."/>
            <person name="Tettelin H."/>
            <person name="Glass J.I."/>
            <person name="Rusch D."/>
            <person name="Podicherti R."/>
            <person name="Tsui H.-C.T."/>
            <person name="Winkler M.E."/>
        </authorList>
    </citation>
    <scope>NUCLEOTIDE SEQUENCE</scope>
</reference>
<sequence>MAGGQMSPRQKMINLMYLVLIAMLALNVDTAVLEKFVLINQSFEATNAEKVTDNINKVEAIRAAVDDSGNRSEDLKVLEKAEQVRANARSLLVYMNQVKDSIANMTGGKDSNGKYKGYTDTDAISRFMVKLGNGDTLKIRLNKYSSFIAEEIFEDTSSVHNLARDASEIDIYRDDESFGHLPFKELNFGYNTPMVGGLASISQLQSDLINLEIKALEKLAASVGAADLKFDVVSLTTLPEQKVVAAGAKYKTQIFLSAASSAIVPIMTADGDTLDVTNGRGYYEFTAKGGRYDREGLSQQSYIGAISVTLPGGKDTTFVDTIDYYVARPVIQIQSASVQALYLNCGNEIQVQVPALGSDYNPSFTVKGGDLVRGSGTGEITIIPNTSKVDLNVSNAGNFLGTKSFGVRKIPAPEIQARIKGKQIDSKRGIPVNTASFSLDAIPDESFAAFLPKDARFQVREAEINLVRAGRGVSRVRATSKNINLSKLAGKRKGDNIVIEIKQVARANFRGDVENFRNFVPRVITIPLN</sequence>
<dbReference type="InterPro" id="IPR022719">
    <property type="entry name" value="Motility-assoc_prot_GldM_C"/>
</dbReference>
<feature type="domain" description="Gliding motility-associated protein GldM first immunoglobulin-like" evidence="3">
    <location>
        <begin position="224"/>
        <end position="327"/>
    </location>
</feature>
<name>A0A381PLG1_9ZZZZ</name>
<evidence type="ECO:0000259" key="4">
    <source>
        <dbReference type="Pfam" id="PF21602"/>
    </source>
</evidence>
<feature type="domain" description="Gliding motility-associated protein GldM N-terminal" evidence="2">
    <location>
        <begin position="32"/>
        <end position="221"/>
    </location>
</feature>